<feature type="transmembrane region" description="Helical" evidence="5">
    <location>
        <begin position="54"/>
        <end position="74"/>
    </location>
</feature>
<accession>A0AAW0M6A7</accession>
<dbReference type="AlphaFoldDB" id="A0AAW0M6A7"/>
<reference evidence="7" key="3">
    <citation type="submission" date="2023-07" db="EMBL/GenBank/DDBJ databases">
        <title>An improved reference 1 genome and first organelle genomes of Quercus suber.</title>
        <authorList>
            <consortium name="Genosuber Consortium"/>
            <person name="Usie A."/>
            <person name="Serra O."/>
            <person name="Barros P."/>
        </authorList>
    </citation>
    <scope>NUCLEOTIDE SEQUENCE</scope>
    <source>
        <strain evidence="7">HL8</strain>
        <tissue evidence="7">Leaves</tissue>
    </source>
</reference>
<feature type="transmembrane region" description="Helical" evidence="5">
    <location>
        <begin position="165"/>
        <end position="184"/>
    </location>
</feature>
<dbReference type="GO" id="GO:0016020">
    <property type="term" value="C:membrane"/>
    <property type="evidence" value="ECO:0007669"/>
    <property type="project" value="UniProtKB-SubCell"/>
</dbReference>
<evidence type="ECO:0000256" key="4">
    <source>
        <dbReference type="ARBA" id="ARBA00023136"/>
    </source>
</evidence>
<name>A0AAW0M6A7_QUESU</name>
<reference evidence="7" key="2">
    <citation type="journal article" date="2018" name="Sci. Data">
        <title>The draft genome sequence of cork oak.</title>
        <authorList>
            <person name="Ramos A.M."/>
            <person name="Usie A."/>
            <person name="Barbosa P."/>
            <person name="Barros P.M."/>
            <person name="Capote T."/>
            <person name="Chaves I."/>
            <person name="Simoes F."/>
            <person name="Abreu I."/>
            <person name="Carrasquinho I."/>
            <person name="Faro C."/>
            <person name="Guimaraes J.B."/>
            <person name="Mendonca D."/>
            <person name="Nobrega F."/>
            <person name="Rodrigues L."/>
            <person name="Saibo N.J.M."/>
            <person name="Varela M.C."/>
            <person name="Egas C."/>
            <person name="Matos J."/>
            <person name="Miguel C.M."/>
            <person name="Oliveira M.M."/>
            <person name="Ricardo C.P."/>
            <person name="Goncalves S."/>
        </authorList>
    </citation>
    <scope>NUCLEOTIDE SEQUENCE [LARGE SCALE GENOMIC DNA]</scope>
    <source>
        <strain evidence="7">HL8</strain>
    </source>
</reference>
<evidence type="ECO:0000256" key="5">
    <source>
        <dbReference type="SAM" id="Phobius"/>
    </source>
</evidence>
<feature type="transmembrane region" description="Helical" evidence="5">
    <location>
        <begin position="228"/>
        <end position="247"/>
    </location>
</feature>
<organism evidence="7">
    <name type="scientific">Quercus suber</name>
    <name type="common">Cork oak</name>
    <dbReference type="NCBI Taxonomy" id="58331"/>
    <lineage>
        <taxon>Eukaryota</taxon>
        <taxon>Viridiplantae</taxon>
        <taxon>Streptophyta</taxon>
        <taxon>Embryophyta</taxon>
        <taxon>Tracheophyta</taxon>
        <taxon>Spermatophyta</taxon>
        <taxon>Magnoliopsida</taxon>
        <taxon>eudicotyledons</taxon>
        <taxon>Gunneridae</taxon>
        <taxon>Pentapetalae</taxon>
        <taxon>rosids</taxon>
        <taxon>fabids</taxon>
        <taxon>Fagales</taxon>
        <taxon>Fagaceae</taxon>
        <taxon>Quercus</taxon>
    </lineage>
</organism>
<reference evidence="7" key="1">
    <citation type="submission" date="2017-12" db="EMBL/GenBank/DDBJ databases">
        <authorList>
            <person name="Barbosa P."/>
            <person name="Usie A."/>
            <person name="Ramos A.M."/>
        </authorList>
    </citation>
    <scope>NUCLEOTIDE SEQUENCE</scope>
    <source>
        <strain evidence="7">HL8</strain>
        <tissue evidence="7">Leaves</tissue>
    </source>
</reference>
<gene>
    <name evidence="7" type="primary">NFD4_20</name>
    <name evidence="7" type="ORF">CFP56_013851</name>
</gene>
<keyword evidence="3 5" id="KW-1133">Transmembrane helix</keyword>
<keyword evidence="4 5" id="KW-0472">Membrane</keyword>
<dbReference type="PANTHER" id="PTHR21576:SF11">
    <property type="entry name" value="MAJOR FACILITATOR SUPERFAMILY PROTEIN"/>
    <property type="match status" value="1"/>
</dbReference>
<feature type="transmembrane region" description="Helical" evidence="5">
    <location>
        <begin position="21"/>
        <end position="42"/>
    </location>
</feature>
<dbReference type="SUPFAM" id="SSF103473">
    <property type="entry name" value="MFS general substrate transporter"/>
    <property type="match status" value="1"/>
</dbReference>
<comment type="caution">
    <text evidence="7">The sequence shown here is derived from an EMBL/GenBank/DDBJ whole genome shotgun (WGS) entry which is preliminary data.</text>
</comment>
<evidence type="ECO:0000256" key="3">
    <source>
        <dbReference type="ARBA" id="ARBA00022989"/>
    </source>
</evidence>
<sequence>MFTDIVHAVMSSATGKAAQDYLLLNSILPMVVCIIAGGVLALKIDAGKSRSMRVEFFLMFVITTLTGLYSVISSSLSTKILPLVDVIVTGLFLLAPLIVIPIVEKVTEKFAGKWDKNTEKELCAEKINGDVFLNNLGQIAESRGYPGTALVSLSRSSFGHIISRPALVAALMTPMAISFFLLLSSDNISLFISIAIIGTCTGAITSIAVSITAELYGTKNFSVNHNVVVANIPLGSLIFGNLAAFVYHKEGNGDGKCMGMECYRSTSIIWGSLCSLGAQRRVSLARKWHIGTVPGLTLSTLKAFATDASVWQAAIAFTFVPSEDTNGTM</sequence>
<feature type="transmembrane region" description="Helical" evidence="5">
    <location>
        <begin position="190"/>
        <end position="216"/>
    </location>
</feature>
<evidence type="ECO:0000256" key="1">
    <source>
        <dbReference type="ARBA" id="ARBA00004141"/>
    </source>
</evidence>
<dbReference type="InterPro" id="IPR056555">
    <property type="entry name" value="NFD4_C"/>
</dbReference>
<evidence type="ECO:0000259" key="6">
    <source>
        <dbReference type="Pfam" id="PF23262"/>
    </source>
</evidence>
<dbReference type="InterPro" id="IPR036259">
    <property type="entry name" value="MFS_trans_sf"/>
</dbReference>
<evidence type="ECO:0000256" key="2">
    <source>
        <dbReference type="ARBA" id="ARBA00022692"/>
    </source>
</evidence>
<feature type="domain" description="NFD4 C-terminal" evidence="6">
    <location>
        <begin position="129"/>
        <end position="279"/>
    </location>
</feature>
<evidence type="ECO:0000313" key="7">
    <source>
        <dbReference type="EMBL" id="KAK7858244.1"/>
    </source>
</evidence>
<comment type="subcellular location">
    <subcellularLocation>
        <location evidence="1">Membrane</location>
        <topology evidence="1">Multi-pass membrane protein</topology>
    </subcellularLocation>
</comment>
<feature type="transmembrane region" description="Helical" evidence="5">
    <location>
        <begin position="80"/>
        <end position="103"/>
    </location>
</feature>
<dbReference type="EMBL" id="PKMF04000021">
    <property type="protein sequence ID" value="KAK7858244.1"/>
    <property type="molecule type" value="Genomic_DNA"/>
</dbReference>
<keyword evidence="2 5" id="KW-0812">Transmembrane</keyword>
<dbReference type="PANTHER" id="PTHR21576">
    <property type="entry name" value="UNCHARACTERIZED NODULIN-LIKE PROTEIN"/>
    <property type="match status" value="1"/>
</dbReference>
<proteinExistence type="predicted"/>
<protein>
    <submittedName>
        <fullName evidence="7">Protein nuclear fusion defective 4</fullName>
    </submittedName>
</protein>
<dbReference type="Pfam" id="PF23262">
    <property type="entry name" value="NFD4_C"/>
    <property type="match status" value="1"/>
</dbReference>